<dbReference type="EMBL" id="CALYLO010000001">
    <property type="protein sequence ID" value="CAH8243603.1"/>
    <property type="molecule type" value="Genomic_DNA"/>
</dbReference>
<name>A0ABM9FWP9_9BACL</name>
<accession>A0ABM9FWP9</accession>
<comment type="caution">
    <text evidence="1">The sequence shown here is derived from an EMBL/GenBank/DDBJ whole genome shotgun (WGS) entry which is preliminary data.</text>
</comment>
<dbReference type="Proteomes" id="UP001154322">
    <property type="component" value="Unassembled WGS sequence"/>
</dbReference>
<reference evidence="1" key="1">
    <citation type="submission" date="2022-06" db="EMBL/GenBank/DDBJ databases">
        <authorList>
            <person name="Dietemann V."/>
            <person name="Ory F."/>
            <person name="Dainat B."/>
            <person name="Oberhansli S."/>
        </authorList>
    </citation>
    <scope>NUCLEOTIDE SEQUENCE</scope>
    <source>
        <strain evidence="1">Ena-SAMPLE-TAB-26-04-2022-14:26:32:270-5432</strain>
    </source>
</reference>
<protein>
    <submittedName>
        <fullName evidence="1">Uncharacterized protein</fullName>
    </submittedName>
</protein>
<organism evidence="1 2">
    <name type="scientific">Paenibacillus melissococcoides</name>
    <dbReference type="NCBI Taxonomy" id="2912268"/>
    <lineage>
        <taxon>Bacteria</taxon>
        <taxon>Bacillati</taxon>
        <taxon>Bacillota</taxon>
        <taxon>Bacilli</taxon>
        <taxon>Bacillales</taxon>
        <taxon>Paenibacillaceae</taxon>
        <taxon>Paenibacillus</taxon>
    </lineage>
</organism>
<proteinExistence type="predicted"/>
<dbReference type="RefSeq" id="WP_213431585.1">
    <property type="nucleotide sequence ID" value="NZ_AP031286.1"/>
</dbReference>
<evidence type="ECO:0000313" key="1">
    <source>
        <dbReference type="EMBL" id="CAH8243603.1"/>
    </source>
</evidence>
<keyword evidence="2" id="KW-1185">Reference proteome</keyword>
<gene>
    <name evidence="1" type="ORF">WJ0W_000842</name>
</gene>
<evidence type="ECO:0000313" key="2">
    <source>
        <dbReference type="Proteomes" id="UP001154322"/>
    </source>
</evidence>
<sequence length="95" mass="10717">MAEKGRTPEELATIGMDFANFAANIYGGWEDTSGLEKAAPEEELHKMNNFLAARQLYYMVEDGRTWDELIEIGRLITEYAESETPSSIEPIKKGE</sequence>